<comment type="caution">
    <text evidence="9">The sequence shown here is derived from an EMBL/GenBank/DDBJ whole genome shotgun (WGS) entry which is preliminary data.</text>
</comment>
<reference evidence="9 11" key="1">
    <citation type="journal article" date="2019" name="Nat. Microbiol.">
        <title>Expanding anaerobic alkane metabolism in the domain of Archaea.</title>
        <authorList>
            <person name="Wang Y."/>
            <person name="Wegener G."/>
            <person name="Hou J."/>
            <person name="Wang F."/>
            <person name="Xiao X."/>
        </authorList>
    </citation>
    <scope>NUCLEOTIDE SEQUENCE [LARGE SCALE GENOMIC DNA]</scope>
    <source>
        <strain evidence="9">WYZ-LMO11</strain>
    </source>
</reference>
<evidence type="ECO:0000256" key="5">
    <source>
        <dbReference type="ARBA" id="ARBA00022840"/>
    </source>
</evidence>
<dbReference type="Gene3D" id="3.40.50.300">
    <property type="entry name" value="P-loop containing nucleotide triphosphate hydrolases"/>
    <property type="match status" value="1"/>
</dbReference>
<dbReference type="EMBL" id="RXIH01000040">
    <property type="protein sequence ID" value="RZN55597.1"/>
    <property type="molecule type" value="Genomic_DNA"/>
</dbReference>
<keyword evidence="7" id="KW-0411">Iron-sulfur</keyword>
<evidence type="ECO:0000256" key="2">
    <source>
        <dbReference type="ARBA" id="ARBA00005504"/>
    </source>
</evidence>
<keyword evidence="6" id="KW-0408">Iron</keyword>
<sequence>MKSVAIYGKGGIGKSTLASNIAYALSKIGLKVLLIGCDPKADSTINIIGKRIPPLLDLMKINKNPSIDMFLFKLNNISCIEIGGPEPGVGCAGRGLIVGINYLLENLDINNYDFIIFDVPADIVCGGLAVIVKEKYAEGVIIVTSDDFMSIYAANNICRGLNTLKVNAFGILYNRPVKNGIKYIEKFSRKVNLPIIGTIPYSEEIVNANKIMKTVIEVYPNSNISNIIRSISLSILNIKEGRIPNWLSINEIEEIFHEDS</sequence>
<evidence type="ECO:0000313" key="10">
    <source>
        <dbReference type="Proteomes" id="UP000316080"/>
    </source>
</evidence>
<dbReference type="InterPro" id="IPR030655">
    <property type="entry name" value="NifH/chlL_CS"/>
</dbReference>
<dbReference type="Proteomes" id="UP000317265">
    <property type="component" value="Unassembled WGS sequence"/>
</dbReference>
<accession>A0A523BFU6</accession>
<dbReference type="Proteomes" id="UP000316080">
    <property type="component" value="Unassembled WGS sequence"/>
</dbReference>
<evidence type="ECO:0000256" key="3">
    <source>
        <dbReference type="ARBA" id="ARBA00022723"/>
    </source>
</evidence>
<dbReference type="Pfam" id="PF00142">
    <property type="entry name" value="Fer4_NifH"/>
    <property type="match status" value="1"/>
</dbReference>
<organism evidence="9 11">
    <name type="scientific">Thermoproteota archaeon</name>
    <dbReference type="NCBI Taxonomy" id="2056631"/>
    <lineage>
        <taxon>Archaea</taxon>
        <taxon>Thermoproteota</taxon>
    </lineage>
</organism>
<keyword evidence="5" id="KW-0067">ATP-binding</keyword>
<dbReference type="GO" id="GO:0046872">
    <property type="term" value="F:metal ion binding"/>
    <property type="evidence" value="ECO:0007669"/>
    <property type="project" value="UniProtKB-KW"/>
</dbReference>
<evidence type="ECO:0000256" key="6">
    <source>
        <dbReference type="ARBA" id="ARBA00023004"/>
    </source>
</evidence>
<proteinExistence type="inferred from homology"/>
<evidence type="ECO:0000313" key="8">
    <source>
        <dbReference type="EMBL" id="RZN55597.1"/>
    </source>
</evidence>
<dbReference type="PRINTS" id="PR00091">
    <property type="entry name" value="NITROGNASEII"/>
</dbReference>
<dbReference type="EMBL" id="QNVI01000019">
    <property type="protein sequence ID" value="TDA39829.1"/>
    <property type="molecule type" value="Genomic_DNA"/>
</dbReference>
<name>A0A523BFU6_9CREN</name>
<evidence type="ECO:0000313" key="11">
    <source>
        <dbReference type="Proteomes" id="UP000317265"/>
    </source>
</evidence>
<dbReference type="PANTHER" id="PTHR42864">
    <property type="entry name" value="LIGHT-INDEPENDENT PROTOCHLOROPHYLLIDE REDUCTASE IRON-SULFUR ATP-BINDING PROTEIN"/>
    <property type="match status" value="1"/>
</dbReference>
<dbReference type="GO" id="GO:0016491">
    <property type="term" value="F:oxidoreductase activity"/>
    <property type="evidence" value="ECO:0007669"/>
    <property type="project" value="InterPro"/>
</dbReference>
<dbReference type="InterPro" id="IPR000392">
    <property type="entry name" value="NifH/frxC"/>
</dbReference>
<reference evidence="8 10" key="2">
    <citation type="journal article" date="2019" name="Nat. Microbiol.">
        <title>Wide diversity of methane and short-chain alkane metabolisms in uncultured archaea.</title>
        <authorList>
            <person name="Borrel G."/>
            <person name="Adam P.S."/>
            <person name="McKay L.J."/>
            <person name="Chen L.X."/>
            <person name="Sierra-Garcia I.N."/>
            <person name="Sieber C.M."/>
            <person name="Letourneur Q."/>
            <person name="Ghozlane A."/>
            <person name="Andersen G.L."/>
            <person name="Li W.J."/>
            <person name="Hallam S.J."/>
            <person name="Muyzer G."/>
            <person name="de Oliveira V.M."/>
            <person name="Inskeep W.P."/>
            <person name="Banfield J.F."/>
            <person name="Gribaldo S."/>
        </authorList>
    </citation>
    <scope>NUCLEOTIDE SEQUENCE [LARGE SCALE GENOMIC DNA]</scope>
    <source>
        <strain evidence="8">Verst-YHS</strain>
    </source>
</reference>
<dbReference type="PROSITE" id="PS51026">
    <property type="entry name" value="NIFH_FRXC_3"/>
    <property type="match status" value="1"/>
</dbReference>
<keyword evidence="3" id="KW-0479">Metal-binding</keyword>
<gene>
    <name evidence="9" type="ORF">DSO09_01645</name>
    <name evidence="8" type="ORF">EF809_04930</name>
</gene>
<evidence type="ECO:0000256" key="1">
    <source>
        <dbReference type="ARBA" id="ARBA00001966"/>
    </source>
</evidence>
<comment type="cofactor">
    <cofactor evidence="1">
        <name>[4Fe-4S] cluster</name>
        <dbReference type="ChEBI" id="CHEBI:49883"/>
    </cofactor>
</comment>
<dbReference type="GO" id="GO:0051536">
    <property type="term" value="F:iron-sulfur cluster binding"/>
    <property type="evidence" value="ECO:0007669"/>
    <property type="project" value="UniProtKB-KW"/>
</dbReference>
<protein>
    <submittedName>
        <fullName evidence="9">Nitrogenase iron protein</fullName>
    </submittedName>
</protein>
<dbReference type="AlphaFoldDB" id="A0A523BFU6"/>
<evidence type="ECO:0000313" key="9">
    <source>
        <dbReference type="EMBL" id="TDA39829.1"/>
    </source>
</evidence>
<dbReference type="SUPFAM" id="SSF52540">
    <property type="entry name" value="P-loop containing nucleoside triphosphate hydrolases"/>
    <property type="match status" value="1"/>
</dbReference>
<keyword evidence="4" id="KW-0547">Nucleotide-binding</keyword>
<dbReference type="PANTHER" id="PTHR42864:SF2">
    <property type="entry name" value="LIGHT-INDEPENDENT PROTOCHLOROPHYLLIDE REDUCTASE IRON-SULFUR ATP-BINDING PROTEIN"/>
    <property type="match status" value="1"/>
</dbReference>
<evidence type="ECO:0000256" key="7">
    <source>
        <dbReference type="ARBA" id="ARBA00023014"/>
    </source>
</evidence>
<dbReference type="PIRSF" id="PIRSF000363">
    <property type="entry name" value="Nitrogenase_iron"/>
    <property type="match status" value="1"/>
</dbReference>
<dbReference type="InterPro" id="IPR027417">
    <property type="entry name" value="P-loop_NTPase"/>
</dbReference>
<dbReference type="GO" id="GO:0005524">
    <property type="term" value="F:ATP binding"/>
    <property type="evidence" value="ECO:0007669"/>
    <property type="project" value="UniProtKB-KW"/>
</dbReference>
<dbReference type="PROSITE" id="PS00746">
    <property type="entry name" value="NIFH_FRXC_1"/>
    <property type="match status" value="1"/>
</dbReference>
<comment type="similarity">
    <text evidence="2">Belongs to the NifH/BchL/ChlL family.</text>
</comment>
<evidence type="ECO:0000256" key="4">
    <source>
        <dbReference type="ARBA" id="ARBA00022741"/>
    </source>
</evidence>